<organism evidence="2 3">
    <name type="scientific">Thioclava indica</name>
    <dbReference type="NCBI Taxonomy" id="1353528"/>
    <lineage>
        <taxon>Bacteria</taxon>
        <taxon>Pseudomonadati</taxon>
        <taxon>Pseudomonadota</taxon>
        <taxon>Alphaproteobacteria</taxon>
        <taxon>Rhodobacterales</taxon>
        <taxon>Paracoccaceae</taxon>
        <taxon>Thioclava</taxon>
    </lineage>
</organism>
<dbReference type="InterPro" id="IPR010710">
    <property type="entry name" value="DUF1289"/>
</dbReference>
<dbReference type="Proteomes" id="UP000027471">
    <property type="component" value="Unassembled WGS sequence"/>
</dbReference>
<dbReference type="PANTHER" id="PTHR35175:SF2">
    <property type="entry name" value="DUF1289 DOMAIN-CONTAINING PROTEIN"/>
    <property type="match status" value="1"/>
</dbReference>
<feature type="region of interest" description="Disordered" evidence="1">
    <location>
        <begin position="55"/>
        <end position="76"/>
    </location>
</feature>
<dbReference type="RefSeq" id="WP_038127273.1">
    <property type="nucleotide sequence ID" value="NZ_AUNB01000001.1"/>
</dbReference>
<reference evidence="2 3" key="1">
    <citation type="journal article" date="2015" name="Antonie Van Leeuwenhoek">
        <title>Thioclava indica sp. nov., isolated from surface seawater of the Indian Ocean.</title>
        <authorList>
            <person name="Liu Y."/>
            <person name="Lai Q."/>
            <person name="Du J."/>
            <person name="Xu H."/>
            <person name="Jiang L."/>
            <person name="Shao Z."/>
        </authorList>
    </citation>
    <scope>NUCLEOTIDE SEQUENCE [LARGE SCALE GENOMIC DNA]</scope>
    <source>
        <strain evidence="2 3">DT23-4</strain>
    </source>
</reference>
<dbReference type="STRING" id="1353528.DT23_00990"/>
<evidence type="ECO:0000313" key="2">
    <source>
        <dbReference type="EMBL" id="KEO61575.1"/>
    </source>
</evidence>
<accession>A0A074K053</accession>
<dbReference type="PANTHER" id="PTHR35175">
    <property type="entry name" value="DUF1289 DOMAIN-CONTAINING PROTEIN"/>
    <property type="match status" value="1"/>
</dbReference>
<dbReference type="OrthoDB" id="9811423at2"/>
<proteinExistence type="predicted"/>
<protein>
    <recommendedName>
        <fullName evidence="4">DUF1289 domain-containing protein</fullName>
    </recommendedName>
</protein>
<name>A0A074K053_9RHOB</name>
<feature type="compositionally biased region" description="Basic residues" evidence="1">
    <location>
        <begin position="64"/>
        <end position="76"/>
    </location>
</feature>
<dbReference type="AlphaFoldDB" id="A0A074K053"/>
<keyword evidence="3" id="KW-1185">Reference proteome</keyword>
<dbReference type="eggNOG" id="COG3313">
    <property type="taxonomic scope" value="Bacteria"/>
</dbReference>
<evidence type="ECO:0000313" key="3">
    <source>
        <dbReference type="Proteomes" id="UP000027471"/>
    </source>
</evidence>
<comment type="caution">
    <text evidence="2">The sequence shown here is derived from an EMBL/GenBank/DDBJ whole genome shotgun (WGS) entry which is preliminary data.</text>
</comment>
<evidence type="ECO:0008006" key="4">
    <source>
        <dbReference type="Google" id="ProtNLM"/>
    </source>
</evidence>
<dbReference type="EMBL" id="AUNB01000001">
    <property type="protein sequence ID" value="KEO61575.1"/>
    <property type="molecule type" value="Genomic_DNA"/>
</dbReference>
<gene>
    <name evidence="2" type="ORF">DT23_00990</name>
</gene>
<sequence>MSDEVWKRDEVESPCVKLCQIHPQERLCIGCLRTMEEIGAWSRLSPEQRREIMNELPARAPRLQQRRGGRAARRES</sequence>
<dbReference type="Pfam" id="PF06945">
    <property type="entry name" value="DUF1289"/>
    <property type="match status" value="1"/>
</dbReference>
<evidence type="ECO:0000256" key="1">
    <source>
        <dbReference type="SAM" id="MobiDB-lite"/>
    </source>
</evidence>